<evidence type="ECO:0000313" key="5">
    <source>
        <dbReference type="EMBL" id="CAL6090276.1"/>
    </source>
</evidence>
<dbReference type="Proteomes" id="UP001642409">
    <property type="component" value="Unassembled WGS sequence"/>
</dbReference>
<evidence type="ECO:0000313" key="4">
    <source>
        <dbReference type="EMBL" id="CAL6049415.1"/>
    </source>
</evidence>
<keyword evidence="7" id="KW-1185">Reference proteome</keyword>
<reference evidence="4 7" key="2">
    <citation type="submission" date="2024-07" db="EMBL/GenBank/DDBJ databases">
        <authorList>
            <person name="Akdeniz Z."/>
        </authorList>
    </citation>
    <scope>NUCLEOTIDE SEQUENCE [LARGE SCALE GENOMIC DNA]</scope>
</reference>
<accession>A0AA86QIA6</accession>
<dbReference type="EMBL" id="CAXDID020000179">
    <property type="protein sequence ID" value="CAL6049415.1"/>
    <property type="molecule type" value="Genomic_DNA"/>
</dbReference>
<evidence type="ECO:0000313" key="1">
    <source>
        <dbReference type="EMBL" id="CAI9949581.1"/>
    </source>
</evidence>
<evidence type="ECO:0000313" key="3">
    <source>
        <dbReference type="EMBL" id="CAI9961942.1"/>
    </source>
</evidence>
<evidence type="ECO:0000313" key="6">
    <source>
        <dbReference type="EMBL" id="CAL6112310.1"/>
    </source>
</evidence>
<dbReference type="EMBL" id="CATOUU010000950">
    <property type="protein sequence ID" value="CAI9961942.1"/>
    <property type="molecule type" value="Genomic_DNA"/>
</dbReference>
<dbReference type="EMBL" id="CATOUU010000801">
    <property type="protein sequence ID" value="CAI9949581.1"/>
    <property type="molecule type" value="Genomic_DNA"/>
</dbReference>
<organism evidence="2">
    <name type="scientific">Hexamita inflata</name>
    <dbReference type="NCBI Taxonomy" id="28002"/>
    <lineage>
        <taxon>Eukaryota</taxon>
        <taxon>Metamonada</taxon>
        <taxon>Diplomonadida</taxon>
        <taxon>Hexamitidae</taxon>
        <taxon>Hexamitinae</taxon>
        <taxon>Hexamita</taxon>
    </lineage>
</organism>
<proteinExistence type="predicted"/>
<dbReference type="AlphaFoldDB" id="A0AA86QIA6"/>
<gene>
    <name evidence="1" type="ORF">HINF_LOCUS37226</name>
    <name evidence="4" type="ORF">HINF_LOCUS43269</name>
    <name evidence="2" type="ORF">HINF_LOCUS44427</name>
    <name evidence="3" type="ORF">HINF_LOCUS49587</name>
    <name evidence="5" type="ORF">HINF_LOCUS65233</name>
    <name evidence="6" type="ORF">HINF_LOCUS76979</name>
</gene>
<comment type="caution">
    <text evidence="2">The sequence shown here is derived from an EMBL/GenBank/DDBJ whole genome shotgun (WGS) entry which is preliminary data.</text>
</comment>
<name>A0AA86QIA6_9EUKA</name>
<reference evidence="2" key="1">
    <citation type="submission" date="2023-06" db="EMBL/GenBank/DDBJ databases">
        <authorList>
            <person name="Kurt Z."/>
        </authorList>
    </citation>
    <scope>NUCLEOTIDE SEQUENCE</scope>
</reference>
<dbReference type="EMBL" id="CAXDID020000736">
    <property type="protein sequence ID" value="CAL6112310.1"/>
    <property type="molecule type" value="Genomic_DNA"/>
</dbReference>
<protein>
    <submittedName>
        <fullName evidence="4">Hypothetical_protein</fullName>
    </submittedName>
</protein>
<dbReference type="EMBL" id="CAXDID020000426">
    <property type="protein sequence ID" value="CAL6090276.1"/>
    <property type="molecule type" value="Genomic_DNA"/>
</dbReference>
<sequence length="245" mass="29510">MAQLLLFKQDLRHTVPVQFAVDNEDMRNLITHYNNGVNSVVEELTSRTCRLPIELQTYDEFCEQVPVQQLNKTAQLYQMQKTYIDNCVRFAERLSLELDQQERFLNPFIEPLKLLLDFEKLNCNRVKQCNRVFQLLQIIQEIKKARMQIELRFINLNQLRTSIKMIQQDNAMKSEIREQKYTYENERRIKNRQEPLPELYSKRDLEKKFRETILGWDNENEVYGEIDDLEWLYGVVEKHMRAVGE</sequence>
<evidence type="ECO:0000313" key="2">
    <source>
        <dbReference type="EMBL" id="CAI9956782.1"/>
    </source>
</evidence>
<evidence type="ECO:0000313" key="7">
    <source>
        <dbReference type="Proteomes" id="UP001642409"/>
    </source>
</evidence>
<dbReference type="EMBL" id="CATOUU010000879">
    <property type="protein sequence ID" value="CAI9956782.1"/>
    <property type="molecule type" value="Genomic_DNA"/>
</dbReference>